<evidence type="ECO:0000313" key="2">
    <source>
        <dbReference type="EMBL" id="MCD2516728.1"/>
    </source>
</evidence>
<feature type="chain" id="PRO_5045876881" evidence="1">
    <location>
        <begin position="24"/>
        <end position="135"/>
    </location>
</feature>
<dbReference type="Pfam" id="PF11604">
    <property type="entry name" value="CusF_Ec"/>
    <property type="match status" value="1"/>
</dbReference>
<protein>
    <submittedName>
        <fullName evidence="2">Copper-binding protein</fullName>
    </submittedName>
</protein>
<sequence length="135" mass="14281">MKRKTTLGMVITLCLPAVGFAQADSTTSMEMKNMHQSNHAAMHVQGMDMQGMQKSPPAKGVASTSYKATGTVKAADPAAGSVTLAHGPVRALNWPAMTMTFLVKEKALFNKLVVGKPVNVEFVSQGGKYVVTAVN</sequence>
<dbReference type="InterPro" id="IPR042230">
    <property type="entry name" value="CusF_sf"/>
</dbReference>
<keyword evidence="3" id="KW-1185">Reference proteome</keyword>
<dbReference type="Gene3D" id="2.40.50.320">
    <property type="entry name" value="Copper binding periplasmic protein CusF"/>
    <property type="match status" value="1"/>
</dbReference>
<reference evidence="2" key="1">
    <citation type="submission" date="2021-11" db="EMBL/GenBank/DDBJ databases">
        <title>The complete genome of Massilia sp sp. G4R7.</title>
        <authorList>
            <person name="Liu L."/>
            <person name="Yue J."/>
            <person name="Yuan J."/>
            <person name="Yang F."/>
            <person name="Li L."/>
        </authorList>
    </citation>
    <scope>NUCLEOTIDE SEQUENCE</scope>
    <source>
        <strain evidence="2">G4R7</strain>
    </source>
</reference>
<dbReference type="InterPro" id="IPR021647">
    <property type="entry name" value="CusF_Ec"/>
</dbReference>
<dbReference type="Proteomes" id="UP001179361">
    <property type="component" value="Unassembled WGS sequence"/>
</dbReference>
<gene>
    <name evidence="2" type="ORF">LQ564_10455</name>
</gene>
<keyword evidence="1" id="KW-0732">Signal</keyword>
<evidence type="ECO:0000256" key="1">
    <source>
        <dbReference type="SAM" id="SignalP"/>
    </source>
</evidence>
<proteinExistence type="predicted"/>
<evidence type="ECO:0000313" key="3">
    <source>
        <dbReference type="Proteomes" id="UP001179361"/>
    </source>
</evidence>
<comment type="caution">
    <text evidence="2">The sequence shown here is derived from an EMBL/GenBank/DDBJ whole genome shotgun (WGS) entry which is preliminary data.</text>
</comment>
<dbReference type="RefSeq" id="WP_231058031.1">
    <property type="nucleotide sequence ID" value="NZ_JAJNOC010000002.1"/>
</dbReference>
<dbReference type="EMBL" id="JAJNOC010000002">
    <property type="protein sequence ID" value="MCD2516728.1"/>
    <property type="molecule type" value="Genomic_DNA"/>
</dbReference>
<organism evidence="2 3">
    <name type="scientific">Massilia phyllostachyos</name>
    <dbReference type="NCBI Taxonomy" id="2898585"/>
    <lineage>
        <taxon>Bacteria</taxon>
        <taxon>Pseudomonadati</taxon>
        <taxon>Pseudomonadota</taxon>
        <taxon>Betaproteobacteria</taxon>
        <taxon>Burkholderiales</taxon>
        <taxon>Oxalobacteraceae</taxon>
        <taxon>Telluria group</taxon>
        <taxon>Massilia</taxon>
    </lineage>
</organism>
<name>A0ABS8Q4Q4_9BURK</name>
<feature type="signal peptide" evidence="1">
    <location>
        <begin position="1"/>
        <end position="23"/>
    </location>
</feature>
<accession>A0ABS8Q4Q4</accession>